<dbReference type="PANTHER" id="PTHR30244">
    <property type="entry name" value="TRANSAMINASE"/>
    <property type="match status" value="1"/>
</dbReference>
<keyword evidence="4" id="KW-1185">Reference proteome</keyword>
<evidence type="ECO:0000259" key="2">
    <source>
        <dbReference type="Pfam" id="PF08241"/>
    </source>
</evidence>
<dbReference type="InterPro" id="IPR000653">
    <property type="entry name" value="DegT/StrS_aminotransferase"/>
</dbReference>
<dbReference type="Proteomes" id="UP001576774">
    <property type="component" value="Unassembled WGS sequence"/>
</dbReference>
<protein>
    <submittedName>
        <fullName evidence="3">Aminotransferase class I/II-fold pyridoxal phosphate-dependent enzyme</fullName>
    </submittedName>
</protein>
<dbReference type="RefSeq" id="WP_413270252.1">
    <property type="nucleotide sequence ID" value="NZ_JBHFNQ010000073.1"/>
</dbReference>
<comment type="similarity">
    <text evidence="1">Belongs to the DegT/DnrJ/EryC1 family.</text>
</comment>
<keyword evidence="3" id="KW-0808">Transferase</keyword>
<dbReference type="SUPFAM" id="SSF53383">
    <property type="entry name" value="PLP-dependent transferases"/>
    <property type="match status" value="1"/>
</dbReference>
<organism evidence="3 4">
    <name type="scientific">Floridaenema aerugineum BLCC-F46</name>
    <dbReference type="NCBI Taxonomy" id="3153654"/>
    <lineage>
        <taxon>Bacteria</taxon>
        <taxon>Bacillati</taxon>
        <taxon>Cyanobacteriota</taxon>
        <taxon>Cyanophyceae</taxon>
        <taxon>Oscillatoriophycideae</taxon>
        <taxon>Aerosakkonematales</taxon>
        <taxon>Aerosakkonemataceae</taxon>
        <taxon>Floridanema</taxon>
        <taxon>Floridanema aerugineum</taxon>
    </lineage>
</organism>
<dbReference type="Gene3D" id="3.40.50.150">
    <property type="entry name" value="Vaccinia Virus protein VP39"/>
    <property type="match status" value="1"/>
</dbReference>
<proteinExistence type="inferred from homology"/>
<dbReference type="CDD" id="cd02440">
    <property type="entry name" value="AdoMet_MTases"/>
    <property type="match status" value="1"/>
</dbReference>
<name>A0ABV4X2Y9_9CYAN</name>
<dbReference type="InterPro" id="IPR015421">
    <property type="entry name" value="PyrdxlP-dep_Trfase_major"/>
</dbReference>
<dbReference type="InterPro" id="IPR013216">
    <property type="entry name" value="Methyltransf_11"/>
</dbReference>
<keyword evidence="3" id="KW-0032">Aminotransferase</keyword>
<feature type="domain" description="Methyltransferase type 11" evidence="2">
    <location>
        <begin position="491"/>
        <end position="583"/>
    </location>
</feature>
<dbReference type="Pfam" id="PF01041">
    <property type="entry name" value="DegT_DnrJ_EryC1"/>
    <property type="match status" value="1"/>
</dbReference>
<dbReference type="EMBL" id="JBHFNQ010000073">
    <property type="protein sequence ID" value="MFB2877142.1"/>
    <property type="molecule type" value="Genomic_DNA"/>
</dbReference>
<dbReference type="Gene3D" id="3.40.640.10">
    <property type="entry name" value="Type I PLP-dependent aspartate aminotransferase-like (Major domain)"/>
    <property type="match status" value="1"/>
</dbReference>
<accession>A0ABV4X2Y9</accession>
<dbReference type="PANTHER" id="PTHR30244:SF34">
    <property type="entry name" value="DTDP-4-AMINO-4,6-DIDEOXYGALACTOSE TRANSAMINASE"/>
    <property type="match status" value="1"/>
</dbReference>
<sequence length="630" mass="71545">MKINPIASKQEQKSVIKFNKSFKTPDQIPQAGIEQAIKLMQKGRLYRYNFSDDLSNYSQPYELKDGDEELATEVAKLEYEFSLYTKHNYVIAVNSCGSALFLALKATGVKAGNKVLTNSFTFTAVPSSIVHAGGVPIYVECNSEYGIDIEDLKLKVEAHPEAKFFVLSHMRGHISDLDAVKNICDNAGIYLIEDCAHSLGAKWDGNLVGHHGEIACFSTQSYKLLNSGEGGLIATNNPQFAAYCILGSGSYEKLYKKHLARPYDDDLFEKLKPHVPNFSLRMSNLTAAVLRPQIEFLEDKIFQGIQKYDRLAEILSSVRNIYIPSPLSKVKRAPDSLQFNLLGLTSEQVDQFLQQTSERGVAIQIFGRDDNSRYYKNWQYSFTETPSLEKTESIISSACDLRLPSSFNFDDLNLIGYIIKDVLYKILKKDDEQDYRNGLTDYFENLEEVRGKYDSWVLFYDQEHYDNGWTVLLNHIAYTLRSYLKKDALILDIGCGTGLLGRELNSYGFKNLQGLDISQKSLDLLKDQGIYNALHLEELGNTLSFADNTFNALVSTGVFTRNQVPLESFEELIRILKPGGIFAVVLRVEDNDLYYNPIKNYCVLKMWQEVFKERMSVLKSCNHELLILQK</sequence>
<dbReference type="GO" id="GO:0008483">
    <property type="term" value="F:transaminase activity"/>
    <property type="evidence" value="ECO:0007669"/>
    <property type="project" value="UniProtKB-KW"/>
</dbReference>
<gene>
    <name evidence="3" type="ORF">ACE1CC_09660</name>
</gene>
<keyword evidence="1" id="KW-0663">Pyridoxal phosphate</keyword>
<reference evidence="3 4" key="1">
    <citation type="submission" date="2024-09" db="EMBL/GenBank/DDBJ databases">
        <title>Floridaenema gen nov. (Aerosakkonemataceae, Aerosakkonematales ord. nov., Cyanobacteria) from benthic tropical and subtropical fresh waters, with the description of four new species.</title>
        <authorList>
            <person name="Moretto J.A."/>
            <person name="Berthold D.E."/>
            <person name="Lefler F.W."/>
            <person name="Huang I.-S."/>
            <person name="Laughinghouse H. IV."/>
        </authorList>
    </citation>
    <scope>NUCLEOTIDE SEQUENCE [LARGE SCALE GENOMIC DNA]</scope>
    <source>
        <strain evidence="3 4">BLCC-F46</strain>
    </source>
</reference>
<dbReference type="InterPro" id="IPR029063">
    <property type="entry name" value="SAM-dependent_MTases_sf"/>
</dbReference>
<dbReference type="InterPro" id="IPR015424">
    <property type="entry name" value="PyrdxlP-dep_Trfase"/>
</dbReference>
<evidence type="ECO:0000313" key="3">
    <source>
        <dbReference type="EMBL" id="MFB2877142.1"/>
    </source>
</evidence>
<evidence type="ECO:0000313" key="4">
    <source>
        <dbReference type="Proteomes" id="UP001576774"/>
    </source>
</evidence>
<dbReference type="SUPFAM" id="SSF53335">
    <property type="entry name" value="S-adenosyl-L-methionine-dependent methyltransferases"/>
    <property type="match status" value="1"/>
</dbReference>
<evidence type="ECO:0000256" key="1">
    <source>
        <dbReference type="RuleBase" id="RU004508"/>
    </source>
</evidence>
<dbReference type="Pfam" id="PF08241">
    <property type="entry name" value="Methyltransf_11"/>
    <property type="match status" value="1"/>
</dbReference>
<comment type="caution">
    <text evidence="3">The sequence shown here is derived from an EMBL/GenBank/DDBJ whole genome shotgun (WGS) entry which is preliminary data.</text>
</comment>